<keyword evidence="4" id="KW-1185">Reference proteome</keyword>
<evidence type="ECO:0000313" key="4">
    <source>
        <dbReference type="Proteomes" id="UP001296104"/>
    </source>
</evidence>
<feature type="transmembrane region" description="Helical" evidence="2">
    <location>
        <begin position="20"/>
        <end position="38"/>
    </location>
</feature>
<dbReference type="AlphaFoldDB" id="A0AAI8Z1Y3"/>
<sequence>MPRKDFFPPRDGLKLKVQGVRLGIVIRVISAIILVMLLRSRVKKAIDPPMHPLLIRRMNISAAIHALPDPEWHVDIEDCQTSGPLHASQTLDHQIDLASCPRNPTGLVPENDHDNRYLLRPRYFESLFWAYANTWDPKYQNVSWYAFLAVNKTCRDERGHFHGVEDVWQEGGGDKIYGVPSLRVARLLRWALLIQRVNVTEVKKGEDGRYGNVHEIEREEVFPMVSYDSLADAMFGWPRNFRW</sequence>
<dbReference type="Pfam" id="PF01532">
    <property type="entry name" value="Glyco_hydro_47"/>
    <property type="match status" value="1"/>
</dbReference>
<evidence type="ECO:0000256" key="1">
    <source>
        <dbReference type="ARBA" id="ARBA00007658"/>
    </source>
</evidence>
<keyword evidence="2" id="KW-1133">Transmembrane helix</keyword>
<dbReference type="InterPro" id="IPR036026">
    <property type="entry name" value="Seven-hairpin_glycosidases"/>
</dbReference>
<organism evidence="3 4">
    <name type="scientific">Lecanosticta acicola</name>
    <dbReference type="NCBI Taxonomy" id="111012"/>
    <lineage>
        <taxon>Eukaryota</taxon>
        <taxon>Fungi</taxon>
        <taxon>Dikarya</taxon>
        <taxon>Ascomycota</taxon>
        <taxon>Pezizomycotina</taxon>
        <taxon>Dothideomycetes</taxon>
        <taxon>Dothideomycetidae</taxon>
        <taxon>Mycosphaerellales</taxon>
        <taxon>Mycosphaerellaceae</taxon>
        <taxon>Lecanosticta</taxon>
    </lineage>
</organism>
<dbReference type="InterPro" id="IPR012341">
    <property type="entry name" value="6hp_glycosidase-like_sf"/>
</dbReference>
<gene>
    <name evidence="3" type="ORF">LECACI_7A006069</name>
</gene>
<accession>A0AAI8Z1Y3</accession>
<dbReference type="InterPro" id="IPR001382">
    <property type="entry name" value="Glyco_hydro_47"/>
</dbReference>
<reference evidence="3" key="1">
    <citation type="submission" date="2023-11" db="EMBL/GenBank/DDBJ databases">
        <authorList>
            <person name="Alioto T."/>
            <person name="Alioto T."/>
            <person name="Gomez Garrido J."/>
        </authorList>
    </citation>
    <scope>NUCLEOTIDE SEQUENCE</scope>
</reference>
<protein>
    <submittedName>
        <fullName evidence="3">Mannosyl-oligosaccharide alpha-1,2-mannosidase 1B</fullName>
    </submittedName>
</protein>
<name>A0AAI8Z1Y3_9PEZI</name>
<evidence type="ECO:0000313" key="3">
    <source>
        <dbReference type="EMBL" id="CAK4030911.1"/>
    </source>
</evidence>
<dbReference type="GO" id="GO:0005509">
    <property type="term" value="F:calcium ion binding"/>
    <property type="evidence" value="ECO:0007669"/>
    <property type="project" value="InterPro"/>
</dbReference>
<keyword evidence="2" id="KW-0472">Membrane</keyword>
<comment type="caution">
    <text evidence="3">The sequence shown here is derived from an EMBL/GenBank/DDBJ whole genome shotgun (WGS) entry which is preliminary data.</text>
</comment>
<dbReference type="GO" id="GO:0005975">
    <property type="term" value="P:carbohydrate metabolic process"/>
    <property type="evidence" value="ECO:0007669"/>
    <property type="project" value="InterPro"/>
</dbReference>
<dbReference type="GO" id="GO:0004571">
    <property type="term" value="F:mannosyl-oligosaccharide 1,2-alpha-mannosidase activity"/>
    <property type="evidence" value="ECO:0007669"/>
    <property type="project" value="InterPro"/>
</dbReference>
<dbReference type="GO" id="GO:0036503">
    <property type="term" value="P:ERAD pathway"/>
    <property type="evidence" value="ECO:0007669"/>
    <property type="project" value="UniProtKB-ARBA"/>
</dbReference>
<proteinExistence type="inferred from homology"/>
<dbReference type="EMBL" id="CAVMBE010000041">
    <property type="protein sequence ID" value="CAK4030911.1"/>
    <property type="molecule type" value="Genomic_DNA"/>
</dbReference>
<dbReference type="Gene3D" id="1.50.10.10">
    <property type="match status" value="1"/>
</dbReference>
<dbReference type="SUPFAM" id="SSF48225">
    <property type="entry name" value="Seven-hairpin glycosidases"/>
    <property type="match status" value="1"/>
</dbReference>
<comment type="similarity">
    <text evidence="1">Belongs to the glycosyl hydrolase 47 family.</text>
</comment>
<keyword evidence="2" id="KW-0812">Transmembrane</keyword>
<dbReference type="GO" id="GO:0016020">
    <property type="term" value="C:membrane"/>
    <property type="evidence" value="ECO:0007669"/>
    <property type="project" value="InterPro"/>
</dbReference>
<evidence type="ECO:0000256" key="2">
    <source>
        <dbReference type="SAM" id="Phobius"/>
    </source>
</evidence>
<dbReference type="Proteomes" id="UP001296104">
    <property type="component" value="Unassembled WGS sequence"/>
</dbReference>